<accession>A0A6J5EM88</accession>
<dbReference type="InterPro" id="IPR000073">
    <property type="entry name" value="AB_hydrolase_1"/>
</dbReference>
<sequence length="399" mass="43086">MRGMTVHFTKNQSMYPRSFASFGSLLSFARVASVLLAGASALAVAVAVAPAARAAEGTDASSRSASTATAGAGAVDSGAAAGNVGPAYGPELEGFDYPYPVRQFMFTSQGEPLHMAYMDIAPAHPNGRTAVLLHGKNFCGATWVETIHRLSDAGYRVIAPDQIGFCKSSKPERYQFTFQQLARNTHALLESLGVERATLIGHSTGGMLAIRYALMYPDATQQLVLVDPIGLEDWKAKGVPSLSVDQWYARELKTTADSIRRYEQATYYAGQWNDAYEPWVQMLAGMYRGPGKQLVAWNSALLYDMIYTQPVYYELSLLKVPTLLMIGDKDNTAIGKDAAPPDVRAKLGHYPELGKAAARAIPHATLIEFPTLGHAPQLQDPQAFHKALLDGMAALPGAR</sequence>
<gene>
    <name evidence="2" type="primary">dhmA_2</name>
    <name evidence="2" type="ORF">LMG29542_05679</name>
</gene>
<dbReference type="InterPro" id="IPR029058">
    <property type="entry name" value="AB_hydrolase_fold"/>
</dbReference>
<dbReference type="GO" id="GO:0018786">
    <property type="term" value="F:haloalkane dehalogenase activity"/>
    <property type="evidence" value="ECO:0007669"/>
    <property type="project" value="UniProtKB-EC"/>
</dbReference>
<dbReference type="InterPro" id="IPR050266">
    <property type="entry name" value="AB_hydrolase_sf"/>
</dbReference>
<dbReference type="RefSeq" id="WP_377693603.1">
    <property type="nucleotide sequence ID" value="NZ_JBHLTK010000153.1"/>
</dbReference>
<keyword evidence="2" id="KW-0378">Hydrolase</keyword>
<dbReference type="EC" id="3.8.1.5" evidence="2"/>
<keyword evidence="3" id="KW-1185">Reference proteome</keyword>
<dbReference type="Proteomes" id="UP000494363">
    <property type="component" value="Unassembled WGS sequence"/>
</dbReference>
<organism evidence="2 3">
    <name type="scientific">Paraburkholderia humisilvae</name>
    <dbReference type="NCBI Taxonomy" id="627669"/>
    <lineage>
        <taxon>Bacteria</taxon>
        <taxon>Pseudomonadati</taxon>
        <taxon>Pseudomonadota</taxon>
        <taxon>Betaproteobacteria</taxon>
        <taxon>Burkholderiales</taxon>
        <taxon>Burkholderiaceae</taxon>
        <taxon>Paraburkholderia</taxon>
    </lineage>
</organism>
<dbReference type="GO" id="GO:0046464">
    <property type="term" value="P:acylglycerol catabolic process"/>
    <property type="evidence" value="ECO:0007669"/>
    <property type="project" value="TreeGrafter"/>
</dbReference>
<reference evidence="2 3" key="1">
    <citation type="submission" date="2020-04" db="EMBL/GenBank/DDBJ databases">
        <authorList>
            <person name="De Canck E."/>
        </authorList>
    </citation>
    <scope>NUCLEOTIDE SEQUENCE [LARGE SCALE GENOMIC DNA]</scope>
    <source>
        <strain evidence="2 3">LMG 29542</strain>
    </source>
</reference>
<dbReference type="Gene3D" id="3.40.50.1820">
    <property type="entry name" value="alpha/beta hydrolase"/>
    <property type="match status" value="1"/>
</dbReference>
<evidence type="ECO:0000313" key="3">
    <source>
        <dbReference type="Proteomes" id="UP000494363"/>
    </source>
</evidence>
<evidence type="ECO:0000313" key="2">
    <source>
        <dbReference type="EMBL" id="CAB3767690.1"/>
    </source>
</evidence>
<dbReference type="GO" id="GO:0016020">
    <property type="term" value="C:membrane"/>
    <property type="evidence" value="ECO:0007669"/>
    <property type="project" value="TreeGrafter"/>
</dbReference>
<evidence type="ECO:0000259" key="1">
    <source>
        <dbReference type="Pfam" id="PF00561"/>
    </source>
</evidence>
<feature type="domain" description="AB hydrolase-1" evidence="1">
    <location>
        <begin position="131"/>
        <end position="381"/>
    </location>
</feature>
<dbReference type="SUPFAM" id="SSF53474">
    <property type="entry name" value="alpha/beta-Hydrolases"/>
    <property type="match status" value="1"/>
</dbReference>
<dbReference type="PRINTS" id="PR00111">
    <property type="entry name" value="ABHYDROLASE"/>
</dbReference>
<dbReference type="PANTHER" id="PTHR43798:SF33">
    <property type="entry name" value="HYDROLASE, PUTATIVE (AFU_ORTHOLOGUE AFUA_2G14860)-RELATED"/>
    <property type="match status" value="1"/>
</dbReference>
<protein>
    <submittedName>
        <fullName evidence="2">Haloalkane dehalogenase</fullName>
        <ecNumber evidence="2">3.8.1.5</ecNumber>
    </submittedName>
</protein>
<name>A0A6J5EM88_9BURK</name>
<dbReference type="PANTHER" id="PTHR43798">
    <property type="entry name" value="MONOACYLGLYCEROL LIPASE"/>
    <property type="match status" value="1"/>
</dbReference>
<dbReference type="EMBL" id="CADIKH010000034">
    <property type="protein sequence ID" value="CAB3767690.1"/>
    <property type="molecule type" value="Genomic_DNA"/>
</dbReference>
<dbReference type="AlphaFoldDB" id="A0A6J5EM88"/>
<proteinExistence type="predicted"/>
<dbReference type="Pfam" id="PF00561">
    <property type="entry name" value="Abhydrolase_1"/>
    <property type="match status" value="1"/>
</dbReference>
<dbReference type="GO" id="GO:0047372">
    <property type="term" value="F:monoacylglycerol lipase activity"/>
    <property type="evidence" value="ECO:0007669"/>
    <property type="project" value="TreeGrafter"/>
</dbReference>